<dbReference type="STRING" id="1434701.SAMN05443634_10885"/>
<dbReference type="Proteomes" id="UP000650994">
    <property type="component" value="Unassembled WGS sequence"/>
</dbReference>
<gene>
    <name evidence="2" type="ORF">GCM10010984_07410</name>
    <name evidence="3" type="ORF">SAMN05443634_10885</name>
</gene>
<dbReference type="RefSeq" id="WP_072932662.1">
    <property type="nucleotide sequence ID" value="NZ_BMFL01000004.1"/>
</dbReference>
<proteinExistence type="predicted"/>
<reference evidence="5" key="4">
    <citation type="journal article" date="2019" name="Int. J. Syst. Evol. Microbiol.">
        <title>The Global Catalogue of Microorganisms (GCM) 10K type strain sequencing project: providing services to taxonomists for standard genome sequencing and annotation.</title>
        <authorList>
            <consortium name="The Broad Institute Genomics Platform"/>
            <consortium name="The Broad Institute Genome Sequencing Center for Infectious Disease"/>
            <person name="Wu L."/>
            <person name="Ma J."/>
        </authorList>
    </citation>
    <scope>NUCLEOTIDE SEQUENCE [LARGE SCALE GENOMIC DNA]</scope>
    <source>
        <strain evidence="5">CGMCC 1.12707</strain>
    </source>
</reference>
<reference evidence="3" key="2">
    <citation type="submission" date="2016-11" db="EMBL/GenBank/DDBJ databases">
        <authorList>
            <person name="Jaros S."/>
            <person name="Januszkiewicz K."/>
            <person name="Wedrychowicz H."/>
        </authorList>
    </citation>
    <scope>NUCLEOTIDE SEQUENCE [LARGE SCALE GENOMIC DNA]</scope>
    <source>
        <strain evidence="3">DSM 27989</strain>
    </source>
</reference>
<reference evidence="2" key="1">
    <citation type="journal article" date="2014" name="Int. J. Syst. Evol. Microbiol.">
        <title>Complete genome of a new Firmicutes species belonging to the dominant human colonic microbiota ('Ruminococcus bicirculans') reveals two chromosomes and a selective capacity to utilize plant glucans.</title>
        <authorList>
            <consortium name="NISC Comparative Sequencing Program"/>
            <person name="Wegmann U."/>
            <person name="Louis P."/>
            <person name="Goesmann A."/>
            <person name="Henrissat B."/>
            <person name="Duncan S.H."/>
            <person name="Flint H.J."/>
        </authorList>
    </citation>
    <scope>NUCLEOTIDE SEQUENCE</scope>
    <source>
        <strain evidence="2">CGMCC 1.12707</strain>
    </source>
</reference>
<name>A0A1M6ZX65_9FLAO</name>
<reference evidence="2" key="5">
    <citation type="submission" date="2024-05" db="EMBL/GenBank/DDBJ databases">
        <authorList>
            <person name="Sun Q."/>
            <person name="Zhou Y."/>
        </authorList>
    </citation>
    <scope>NUCLEOTIDE SEQUENCE</scope>
    <source>
        <strain evidence="2">CGMCC 1.12707</strain>
    </source>
</reference>
<evidence type="ECO:0000259" key="1">
    <source>
        <dbReference type="Pfam" id="PF08346"/>
    </source>
</evidence>
<dbReference type="AlphaFoldDB" id="A0A1M6ZX65"/>
<accession>A0A1M6ZX65</accession>
<dbReference type="PANTHER" id="PTHR36180">
    <property type="entry name" value="DNA-BINDING PROTEIN-RELATED-RELATED"/>
    <property type="match status" value="1"/>
</dbReference>
<dbReference type="Pfam" id="PF08346">
    <property type="entry name" value="AntA"/>
    <property type="match status" value="1"/>
</dbReference>
<feature type="domain" description="AntA/AntB antirepressor" evidence="1">
    <location>
        <begin position="39"/>
        <end position="104"/>
    </location>
</feature>
<evidence type="ECO:0000313" key="4">
    <source>
        <dbReference type="Proteomes" id="UP000184120"/>
    </source>
</evidence>
<protein>
    <submittedName>
        <fullName evidence="3">Phage anti-repressor protein</fullName>
    </submittedName>
</protein>
<reference evidence="4" key="3">
    <citation type="submission" date="2016-11" db="EMBL/GenBank/DDBJ databases">
        <authorList>
            <person name="Varghese N."/>
            <person name="Submissions S."/>
        </authorList>
    </citation>
    <scope>NUCLEOTIDE SEQUENCE [LARGE SCALE GENOMIC DNA]</scope>
    <source>
        <strain evidence="4">DSM 27989</strain>
    </source>
</reference>
<dbReference type="InterPro" id="IPR013557">
    <property type="entry name" value="AntA/B_antirep"/>
</dbReference>
<evidence type="ECO:0000313" key="5">
    <source>
        <dbReference type="Proteomes" id="UP000650994"/>
    </source>
</evidence>
<evidence type="ECO:0000313" key="2">
    <source>
        <dbReference type="EMBL" id="GGE92250.1"/>
    </source>
</evidence>
<sequence length="218" mass="26021">MKEQLKSINFLIKIIMEENTTKRFELIKINQSEKGNKTVSARELHEFLKSKQDFSTWIKKRIKAYGFIEGRDFTLHRLMERKVWKHEYVISINMAKELAMVEKTEAGRSIRNYFIEVEKHYQEIATPKQITELSNRLKKVEEKQINFINDWSVDRFLRTNGVFKKLTVTERQQLGKLCTKEYKKITGNLPKKVQHPSYVNGQNVYPYELISKMYSSKF</sequence>
<organism evidence="3 4">
    <name type="scientific">Chishuiella changwenlii</name>
    <dbReference type="NCBI Taxonomy" id="1434701"/>
    <lineage>
        <taxon>Bacteria</taxon>
        <taxon>Pseudomonadati</taxon>
        <taxon>Bacteroidota</taxon>
        <taxon>Flavobacteriia</taxon>
        <taxon>Flavobacteriales</taxon>
        <taxon>Weeksellaceae</taxon>
        <taxon>Chishuiella</taxon>
    </lineage>
</organism>
<dbReference type="PANTHER" id="PTHR36180:SF1">
    <property type="entry name" value="ANTA_ANTB ANTIREPRESSOR DOMAIN-CONTAINING PROTEIN"/>
    <property type="match status" value="1"/>
</dbReference>
<keyword evidence="5" id="KW-1185">Reference proteome</keyword>
<dbReference type="Proteomes" id="UP000184120">
    <property type="component" value="Unassembled WGS sequence"/>
</dbReference>
<evidence type="ECO:0000313" key="3">
    <source>
        <dbReference type="EMBL" id="SHL35087.1"/>
    </source>
</evidence>
<dbReference type="EMBL" id="FRBH01000008">
    <property type="protein sequence ID" value="SHL35087.1"/>
    <property type="molecule type" value="Genomic_DNA"/>
</dbReference>
<dbReference type="EMBL" id="BMFL01000004">
    <property type="protein sequence ID" value="GGE92250.1"/>
    <property type="molecule type" value="Genomic_DNA"/>
</dbReference>